<evidence type="ECO:0000256" key="3">
    <source>
        <dbReference type="ARBA" id="ARBA00010144"/>
    </source>
</evidence>
<evidence type="ECO:0000256" key="11">
    <source>
        <dbReference type="ARBA" id="ARBA00023242"/>
    </source>
</evidence>
<dbReference type="InParanoid" id="A0A674HKH7"/>
<evidence type="ECO:0000256" key="7">
    <source>
        <dbReference type="ARBA" id="ARBA00022771"/>
    </source>
</evidence>
<feature type="compositionally biased region" description="Basic and acidic residues" evidence="13">
    <location>
        <begin position="589"/>
        <end position="602"/>
    </location>
</feature>
<reference evidence="15 16" key="1">
    <citation type="journal article" date="2010" name="Nature">
        <title>The genome of a songbird.</title>
        <authorList>
            <person name="Warren W.C."/>
            <person name="Clayton D.F."/>
            <person name="Ellegren H."/>
            <person name="Arnold A.P."/>
            <person name="Hillier L.W."/>
            <person name="Kunstner A."/>
            <person name="Searle S."/>
            <person name="White S."/>
            <person name="Vilella A.J."/>
            <person name="Fairley S."/>
            <person name="Heger A."/>
            <person name="Kong L."/>
            <person name="Ponting C.P."/>
            <person name="Jarvis E.D."/>
            <person name="Mello C.V."/>
            <person name="Minx P."/>
            <person name="Lovell P."/>
            <person name="Velho T.A."/>
            <person name="Ferris M."/>
            <person name="Balakrishnan C.N."/>
            <person name="Sinha S."/>
            <person name="Blatti C."/>
            <person name="London S.E."/>
            <person name="Li Y."/>
            <person name="Lin Y.C."/>
            <person name="George J."/>
            <person name="Sweedler J."/>
            <person name="Southey B."/>
            <person name="Gunaratne P."/>
            <person name="Watson M."/>
            <person name="Nam K."/>
            <person name="Backstrom N."/>
            <person name="Smeds L."/>
            <person name="Nabholz B."/>
            <person name="Itoh Y."/>
            <person name="Whitney O."/>
            <person name="Pfenning A.R."/>
            <person name="Howard J."/>
            <person name="Volker M."/>
            <person name="Skinner B.M."/>
            <person name="Griffin D.K."/>
            <person name="Ye L."/>
            <person name="McLaren W.M."/>
            <person name="Flicek P."/>
            <person name="Quesada V."/>
            <person name="Velasco G."/>
            <person name="Lopez-Otin C."/>
            <person name="Puente X.S."/>
            <person name="Olender T."/>
            <person name="Lancet D."/>
            <person name="Smit A.F."/>
            <person name="Hubley R."/>
            <person name="Konkel M.K."/>
            <person name="Walker J.A."/>
            <person name="Batzer M.A."/>
            <person name="Gu W."/>
            <person name="Pollock D.D."/>
            <person name="Chen L."/>
            <person name="Cheng Z."/>
            <person name="Eichler E.E."/>
            <person name="Stapley J."/>
            <person name="Slate J."/>
            <person name="Ekblom R."/>
            <person name="Birkhead T."/>
            <person name="Burke T."/>
            <person name="Burt D."/>
            <person name="Scharff C."/>
            <person name="Adam I."/>
            <person name="Richard H."/>
            <person name="Sultan M."/>
            <person name="Soldatov A."/>
            <person name="Lehrach H."/>
            <person name="Edwards S.V."/>
            <person name="Yang S.P."/>
            <person name="Li X."/>
            <person name="Graves T."/>
            <person name="Fulton L."/>
            <person name="Nelson J."/>
            <person name="Chinwalla A."/>
            <person name="Hou S."/>
            <person name="Mardis E.R."/>
            <person name="Wilson R.K."/>
        </authorList>
    </citation>
    <scope>NUCLEOTIDE SEQUENCE [LARGE SCALE GENOMIC DNA]</scope>
</reference>
<keyword evidence="6" id="KW-0479">Metal-binding</keyword>
<dbReference type="GO" id="GO:0005737">
    <property type="term" value="C:cytoplasm"/>
    <property type="evidence" value="ECO:0007669"/>
    <property type="project" value="UniProtKB-SubCell"/>
</dbReference>
<feature type="compositionally biased region" description="Low complexity" evidence="13">
    <location>
        <begin position="573"/>
        <end position="586"/>
    </location>
</feature>
<dbReference type="GO" id="GO:0005634">
    <property type="term" value="C:nucleus"/>
    <property type="evidence" value="ECO:0007669"/>
    <property type="project" value="UniProtKB-SubCell"/>
</dbReference>
<keyword evidence="8" id="KW-0862">Zinc</keyword>
<evidence type="ECO:0000256" key="4">
    <source>
        <dbReference type="ARBA" id="ARBA00022490"/>
    </source>
</evidence>
<reference evidence="15" key="2">
    <citation type="submission" date="2025-08" db="UniProtKB">
        <authorList>
            <consortium name="Ensembl"/>
        </authorList>
    </citation>
    <scope>IDENTIFICATION</scope>
</reference>
<dbReference type="PROSITE" id="PS50157">
    <property type="entry name" value="ZINC_FINGER_C2H2_2"/>
    <property type="match status" value="1"/>
</dbReference>
<dbReference type="InterPro" id="IPR013087">
    <property type="entry name" value="Znf_C2H2_type"/>
</dbReference>
<dbReference type="InterPro" id="IPR022129">
    <property type="entry name" value="Tscrpt_rep_NocA-like"/>
</dbReference>
<dbReference type="PANTHER" id="PTHR12522">
    <property type="entry name" value="ZINC-FINGER PROTEIN NOLZ1-RELATED"/>
    <property type="match status" value="1"/>
</dbReference>
<accession>A0A674HKH7</accession>
<feature type="compositionally biased region" description="Pro residues" evidence="13">
    <location>
        <begin position="296"/>
        <end position="310"/>
    </location>
</feature>
<keyword evidence="5" id="KW-0678">Repressor</keyword>
<evidence type="ECO:0000256" key="12">
    <source>
        <dbReference type="PROSITE-ProRule" id="PRU00042"/>
    </source>
</evidence>
<keyword evidence="7 12" id="KW-0863">Zinc-finger</keyword>
<feature type="region of interest" description="Disordered" evidence="13">
    <location>
        <begin position="289"/>
        <end position="438"/>
    </location>
</feature>
<feature type="compositionally biased region" description="Basic residues" evidence="13">
    <location>
        <begin position="371"/>
        <end position="382"/>
    </location>
</feature>
<gene>
    <name evidence="15" type="primary">ZNF703</name>
</gene>
<evidence type="ECO:0000256" key="6">
    <source>
        <dbReference type="ARBA" id="ARBA00022723"/>
    </source>
</evidence>
<dbReference type="Gene3D" id="3.30.160.60">
    <property type="entry name" value="Classic Zinc Finger"/>
    <property type="match status" value="1"/>
</dbReference>
<evidence type="ECO:0000313" key="16">
    <source>
        <dbReference type="Proteomes" id="UP000007754"/>
    </source>
</evidence>
<feature type="domain" description="C2H2-type" evidence="14">
    <location>
        <begin position="802"/>
        <end position="835"/>
    </location>
</feature>
<keyword evidence="16" id="KW-1185">Reference proteome</keyword>
<dbReference type="PANTHER" id="PTHR12522:SF2">
    <property type="entry name" value="ZINC FINGER PROTEIN 703"/>
    <property type="match status" value="1"/>
</dbReference>
<sequence>MPCQWSRAVPFQAVPWRVSHAKVCKQCRTVPCSGVQPSYAQVCQQCHAMPSESRHAQVCQQCHPMPWSSVPAVSCHAMLCQQRRVMPSCAMACQPFQGAGSATLCPASVFQTSYAQVCQECHPMPCHAQVCQQCHAMPCHPSHAMPRCASSAMPSHPMPCHVIQAMPCPGVPGVPSHAMPCHVIQAMPCPGVPAVPCHAMPCHAMPCPGVPAVPSHPMPCHAMPSKPCHAQVCQQCHPMPWSTVPAEPCRAVPCRAMPCRAVPCRAVPCRAVPCRASSAVPCRAVPGASRRAVPCKPRPPPPPPPGPVPRFSPARRRGAVAAERRRLAPPTGGSPRPGGPAGRGLVRGAGPLGARPPSGLFDVSWGWGRASSRRGRRRRRSAARPARPGPAEPGHPPFPPPQMSGAPGGPRPRTPPSRGAAAAPSPRPPPADPLRQASRLPIRVLKMLSAHGGHLLHPEYLQPLSSTPVSPIELDAKKSPLALLAQTCSQIGKPDPPPSSKLNAVAAAAPAADKEPSARPAALKPPGGGDAPAEDKSSFKPYSKGGGEPRKDGGADKAGFRVPSAACPPFPPHAAASPGGSRGASPQHPDPKGAEEKKEPEGGKPSPEGTGGALGRGVAEPGAHGEPPSGRKSEPPALPPAGHVAPVSPYKPGHSVFPLPPSSIGYHGSIVGAYAGYPSQFVPGLDPTKPGLVGSQLPGALGLPGKPPSSSPLTGASPPSFMQGLCRDPYCLSYHSASHLGSSNCSSCVHDPGSLKSGYPLVYPTHPLHSVHTTLSSGGTPSLPGHPLYTYGFMLQNDPLPHICNWVSASGPCDKRFATSEELLTHLRTHTALPGAEKLLAGYPTSGLGSAASCHLHLPPAAPGSPNTLPASLSLRSPHTLGLNRYHPYGKSHLPTAGALPVPSLPAAGPYYSPYALYGQRLTSASALGYQ</sequence>
<dbReference type="Ensembl" id="ENSTGUT00000042622.1">
    <property type="protein sequence ID" value="ENSTGUP00000035483.1"/>
    <property type="gene ID" value="ENSTGUG00000022318.1"/>
</dbReference>
<keyword evidence="4" id="KW-0963">Cytoplasm</keyword>
<keyword evidence="10" id="KW-0804">Transcription</keyword>
<feature type="compositionally biased region" description="Gly residues" evidence="13">
    <location>
        <begin position="335"/>
        <end position="351"/>
    </location>
</feature>
<dbReference type="AlphaFoldDB" id="A0A674HKH7"/>
<feature type="region of interest" description="Disordered" evidence="13">
    <location>
        <begin position="695"/>
        <end position="716"/>
    </location>
</feature>
<dbReference type="GO" id="GO:0008270">
    <property type="term" value="F:zinc ion binding"/>
    <property type="evidence" value="ECO:0007669"/>
    <property type="project" value="UniProtKB-KW"/>
</dbReference>
<evidence type="ECO:0000256" key="5">
    <source>
        <dbReference type="ARBA" id="ARBA00022491"/>
    </source>
</evidence>
<dbReference type="Proteomes" id="UP000007754">
    <property type="component" value="Chromosome 22"/>
</dbReference>
<feature type="compositionally biased region" description="Pro residues" evidence="13">
    <location>
        <begin position="387"/>
        <end position="402"/>
    </location>
</feature>
<evidence type="ECO:0000256" key="1">
    <source>
        <dbReference type="ARBA" id="ARBA00004123"/>
    </source>
</evidence>
<name>A0A674HKH7_TAEGU</name>
<dbReference type="GO" id="GO:0045892">
    <property type="term" value="P:negative regulation of DNA-templated transcription"/>
    <property type="evidence" value="ECO:0007669"/>
    <property type="project" value="TreeGrafter"/>
</dbReference>
<keyword evidence="11" id="KW-0539">Nucleus</keyword>
<evidence type="ECO:0000256" key="2">
    <source>
        <dbReference type="ARBA" id="ARBA00004496"/>
    </source>
</evidence>
<evidence type="ECO:0000256" key="13">
    <source>
        <dbReference type="SAM" id="MobiDB-lite"/>
    </source>
</evidence>
<evidence type="ECO:0000256" key="10">
    <source>
        <dbReference type="ARBA" id="ARBA00023163"/>
    </source>
</evidence>
<keyword evidence="9" id="KW-0805">Transcription regulation</keyword>
<comment type="subcellular location">
    <subcellularLocation>
        <location evidence="2">Cytoplasm</location>
    </subcellularLocation>
    <subcellularLocation>
        <location evidence="1">Nucleus</location>
    </subcellularLocation>
</comment>
<proteinExistence type="inferred from homology"/>
<feature type="compositionally biased region" description="Basic and acidic residues" evidence="13">
    <location>
        <begin position="547"/>
        <end position="559"/>
    </location>
</feature>
<protein>
    <submittedName>
        <fullName evidence="15">Zinc finger protein 703</fullName>
    </submittedName>
</protein>
<dbReference type="GeneTree" id="ENSGT00390000014618"/>
<comment type="similarity">
    <text evidence="3">Belongs to the Elbow/Noc family.</text>
</comment>
<evidence type="ECO:0000313" key="15">
    <source>
        <dbReference type="Ensembl" id="ENSTGUP00000035483.1"/>
    </source>
</evidence>
<feature type="region of interest" description="Disordered" evidence="13">
    <location>
        <begin position="489"/>
        <end position="647"/>
    </location>
</feature>
<organism evidence="15 16">
    <name type="scientific">Taeniopygia guttata</name>
    <name type="common">Zebra finch</name>
    <name type="synonym">Poephila guttata</name>
    <dbReference type="NCBI Taxonomy" id="59729"/>
    <lineage>
        <taxon>Eukaryota</taxon>
        <taxon>Metazoa</taxon>
        <taxon>Chordata</taxon>
        <taxon>Craniata</taxon>
        <taxon>Vertebrata</taxon>
        <taxon>Euteleostomi</taxon>
        <taxon>Archelosauria</taxon>
        <taxon>Archosauria</taxon>
        <taxon>Dinosauria</taxon>
        <taxon>Saurischia</taxon>
        <taxon>Theropoda</taxon>
        <taxon>Coelurosauria</taxon>
        <taxon>Aves</taxon>
        <taxon>Neognathae</taxon>
        <taxon>Neoaves</taxon>
        <taxon>Telluraves</taxon>
        <taxon>Australaves</taxon>
        <taxon>Passeriformes</taxon>
        <taxon>Passeroidea</taxon>
        <taxon>Estrildidae</taxon>
        <taxon>Estrildinae</taxon>
        <taxon>Taeniopygia</taxon>
    </lineage>
</organism>
<evidence type="ECO:0000259" key="14">
    <source>
        <dbReference type="PROSITE" id="PS50157"/>
    </source>
</evidence>
<evidence type="ECO:0000256" key="8">
    <source>
        <dbReference type="ARBA" id="ARBA00022833"/>
    </source>
</evidence>
<dbReference type="Pfam" id="PF12402">
    <property type="entry name" value="nlz1"/>
    <property type="match status" value="1"/>
</dbReference>
<dbReference type="InterPro" id="IPR051520">
    <property type="entry name" value="Elbow/Noc_ZnFinger"/>
</dbReference>
<dbReference type="FunFam" id="3.30.160.60:FF:000129">
    <property type="entry name" value="Zinc finger protein 503"/>
    <property type="match status" value="1"/>
</dbReference>
<evidence type="ECO:0000256" key="9">
    <source>
        <dbReference type="ARBA" id="ARBA00023015"/>
    </source>
</evidence>
<reference evidence="15" key="3">
    <citation type="submission" date="2025-09" db="UniProtKB">
        <authorList>
            <consortium name="Ensembl"/>
        </authorList>
    </citation>
    <scope>IDENTIFICATION</scope>
</reference>